<comment type="caution">
    <text evidence="5">The sequence shown here is derived from an EMBL/GenBank/DDBJ whole genome shotgun (WGS) entry which is preliminary data.</text>
</comment>
<dbReference type="Pfam" id="PF00550">
    <property type="entry name" value="PP-binding"/>
    <property type="match status" value="1"/>
</dbReference>
<gene>
    <name evidence="5" type="ORF">FALBO_4716</name>
</gene>
<accession>A0A8H4LEX8</accession>
<dbReference type="InterPro" id="IPR042099">
    <property type="entry name" value="ANL_N_sf"/>
</dbReference>
<keyword evidence="6" id="KW-1185">Reference proteome</keyword>
<dbReference type="AlphaFoldDB" id="A0A8H4LEX8"/>
<dbReference type="PANTHER" id="PTHR43439:SF2">
    <property type="entry name" value="ENZYME, PUTATIVE (JCVI)-RELATED"/>
    <property type="match status" value="1"/>
</dbReference>
<evidence type="ECO:0000256" key="1">
    <source>
        <dbReference type="ARBA" id="ARBA00022450"/>
    </source>
</evidence>
<dbReference type="Gene3D" id="1.10.1200.10">
    <property type="entry name" value="ACP-like"/>
    <property type="match status" value="1"/>
</dbReference>
<dbReference type="OrthoDB" id="429813at2759"/>
<evidence type="ECO:0000256" key="3">
    <source>
        <dbReference type="ARBA" id="ARBA00022857"/>
    </source>
</evidence>
<dbReference type="Pfam" id="PF23562">
    <property type="entry name" value="AMP-binding_C_3"/>
    <property type="match status" value="1"/>
</dbReference>
<dbReference type="InterPro" id="IPR013120">
    <property type="entry name" value="FAR_NAD-bd"/>
</dbReference>
<dbReference type="SUPFAM" id="SSF56801">
    <property type="entry name" value="Acetyl-CoA synthetase-like"/>
    <property type="match status" value="1"/>
</dbReference>
<dbReference type="GO" id="GO:0031177">
    <property type="term" value="F:phosphopantetheine binding"/>
    <property type="evidence" value="ECO:0007669"/>
    <property type="project" value="InterPro"/>
</dbReference>
<feature type="domain" description="Carrier" evidence="4">
    <location>
        <begin position="561"/>
        <end position="639"/>
    </location>
</feature>
<reference evidence="5 6" key="1">
    <citation type="submission" date="2020-01" db="EMBL/GenBank/DDBJ databases">
        <title>Identification and distribution of gene clusters putatively required for synthesis of sphingolipid metabolism inhibitors in phylogenetically diverse species of the filamentous fungus Fusarium.</title>
        <authorList>
            <person name="Kim H.-S."/>
            <person name="Busman M."/>
            <person name="Brown D.W."/>
            <person name="Divon H."/>
            <person name="Uhlig S."/>
            <person name="Proctor R.H."/>
        </authorList>
    </citation>
    <scope>NUCLEOTIDE SEQUENCE [LARGE SCALE GENOMIC DNA]</scope>
    <source>
        <strain evidence="5 6">NRRL 20459</strain>
    </source>
</reference>
<dbReference type="Pfam" id="PF00501">
    <property type="entry name" value="AMP-binding"/>
    <property type="match status" value="1"/>
</dbReference>
<dbReference type="InterPro" id="IPR051414">
    <property type="entry name" value="Adenylate-forming_Reductase"/>
</dbReference>
<dbReference type="PROSITE" id="PS50075">
    <property type="entry name" value="CARRIER"/>
    <property type="match status" value="1"/>
</dbReference>
<organism evidence="5 6">
    <name type="scientific">Fusarium albosuccineum</name>
    <dbReference type="NCBI Taxonomy" id="1237068"/>
    <lineage>
        <taxon>Eukaryota</taxon>
        <taxon>Fungi</taxon>
        <taxon>Dikarya</taxon>
        <taxon>Ascomycota</taxon>
        <taxon>Pezizomycotina</taxon>
        <taxon>Sordariomycetes</taxon>
        <taxon>Hypocreomycetidae</taxon>
        <taxon>Hypocreales</taxon>
        <taxon>Nectriaceae</taxon>
        <taxon>Fusarium</taxon>
        <taxon>Fusarium decemcellulare species complex</taxon>
    </lineage>
</organism>
<dbReference type="SUPFAM" id="SSF47336">
    <property type="entry name" value="ACP-like"/>
    <property type="match status" value="1"/>
</dbReference>
<sequence length="1079" mass="119499">MATVNQTYFTCTLGEAARLKCQAGDSMPSCQTVMELIVQQAWDNPQSPALGFATFKNKASMTESPHPVLSFQDLFRLSGCAAQTLSDHLVPTNKTNPATTVGLLCTSSVDFVLTWLGLMRLGYSALLLAPQLEPPAIQHLCKTLQVNDIIVDEIHHHKLDNIRGDINIFRVPRYQDHAPSAVSTVPRPSCKVPEVAYYCHTSGTSSGLPKPIPQTQFGVAGALPRFPKDGQPATFSTTPLYHGGFPDCLRAWTSGAMIWFFPEGHAPITGANILKAITYARAKSSVPAKYFSSVPYILQMLAEEDGGIQVLQSMDLVGVGGAALPPAVGDKLVNSGINLVSRMGSAECGFLMSSHRDYEKDKDWQYLRVLNDLKLLSFEPQENGLSELVAKPGWPFKVKTNRDDGSYATSDLFEPHPSKPNAWRYHSRADAQITLANGKKFDPSPMEGSILASTTLLQDVLIFGSGKDYSGALLFLSSSETSETELIDAVWPHIQHMNTESQGHARITKTMLVVIPKQGEKPLEKSSKGTILRRQAEERYTHEIESAYQGKGSSGLDFKQISDEELQTAVLDFFSQVLGRAVEPDQDLYRQGVDSIACIQVRKLIETNFLPQSTVRLPMNIIYDQGTVTALVEYLRRIRKGETPWDGHEGDDQLTSMRQLAQNYSTFGGMKPVSQVKQGDVVVLTGATGFLGSHILHLLQNDPKIRKVFCLLRAESSRAAYERVSKALIQRNMPGLEQFNDAEWDQRKVICLPCDLSSDDLGLSGEHRRHVFNEGATIIHSAWAVNFSLRLNSFEDQIAGTRNLINLAAETRSRFIFASSTAAVISSPSTPIPEKIYEDPTDASPMGYSQSKWVAEQVCDAANKHLMDANSTDHLTTIIRIGQLCSNDAGIWNASEAYPLLLSTAKVVGCLPDIPDEVVNWLPVEAAAQSVLEIAFPNRAKAPETTNGKETPEERTRTSVYHVLNPHVTPTWSQMLQWISKNNEERPFEIISARDWVRRLEDALGKRKDNHPSQALLEMWKERFYGEVDGESRATDVAQLPVFDLTETQHASSAIRNVQPLDCERMVKTWRWVNDTISG</sequence>
<dbReference type="PANTHER" id="PTHR43439">
    <property type="entry name" value="PHENYLACETATE-COENZYME A LIGASE"/>
    <property type="match status" value="1"/>
</dbReference>
<evidence type="ECO:0000313" key="6">
    <source>
        <dbReference type="Proteomes" id="UP000554235"/>
    </source>
</evidence>
<dbReference type="Proteomes" id="UP000554235">
    <property type="component" value="Unassembled WGS sequence"/>
</dbReference>
<dbReference type="InterPro" id="IPR036736">
    <property type="entry name" value="ACP-like_sf"/>
</dbReference>
<keyword evidence="1" id="KW-0596">Phosphopantetheine</keyword>
<dbReference type="SUPFAM" id="SSF51735">
    <property type="entry name" value="NAD(P)-binding Rossmann-fold domains"/>
    <property type="match status" value="1"/>
</dbReference>
<dbReference type="Gene3D" id="3.40.50.12780">
    <property type="entry name" value="N-terminal domain of ligase-like"/>
    <property type="match status" value="1"/>
</dbReference>
<dbReference type="Pfam" id="PF07993">
    <property type="entry name" value="NAD_binding_4"/>
    <property type="match status" value="1"/>
</dbReference>
<dbReference type="InterPro" id="IPR020806">
    <property type="entry name" value="PKS_PP-bd"/>
</dbReference>
<keyword evidence="2" id="KW-0597">Phosphoprotein</keyword>
<dbReference type="InterPro" id="IPR000873">
    <property type="entry name" value="AMP-dep_synth/lig_dom"/>
</dbReference>
<dbReference type="InterPro" id="IPR036291">
    <property type="entry name" value="NAD(P)-bd_dom_sf"/>
</dbReference>
<evidence type="ECO:0000259" key="4">
    <source>
        <dbReference type="PROSITE" id="PS50075"/>
    </source>
</evidence>
<dbReference type="Gene3D" id="3.40.50.720">
    <property type="entry name" value="NAD(P)-binding Rossmann-like Domain"/>
    <property type="match status" value="1"/>
</dbReference>
<dbReference type="SMART" id="SM00823">
    <property type="entry name" value="PKS_PP"/>
    <property type="match status" value="1"/>
</dbReference>
<keyword evidence="3" id="KW-0521">NADP</keyword>
<dbReference type="EMBL" id="JAADYS010000621">
    <property type="protein sequence ID" value="KAF4468400.1"/>
    <property type="molecule type" value="Genomic_DNA"/>
</dbReference>
<name>A0A8H4LEX8_9HYPO</name>
<evidence type="ECO:0000256" key="2">
    <source>
        <dbReference type="ARBA" id="ARBA00022553"/>
    </source>
</evidence>
<protein>
    <submittedName>
        <fullName evidence="5">Nonribosomal peptide synthetase</fullName>
    </submittedName>
</protein>
<dbReference type="InterPro" id="IPR009081">
    <property type="entry name" value="PP-bd_ACP"/>
</dbReference>
<evidence type="ECO:0000313" key="5">
    <source>
        <dbReference type="EMBL" id="KAF4468400.1"/>
    </source>
</evidence>
<proteinExistence type="predicted"/>